<keyword evidence="2" id="KW-0732">Signal</keyword>
<sequence>MTRRVLARRIATALGAGAAACALSLGGAGVADAKIVPVDTQCTNNGGQQPGGQQPSCGGAGLIQESENQNPAGHAPGGHN</sequence>
<dbReference type="RefSeq" id="WP_269658947.1">
    <property type="nucleotide sequence ID" value="NZ_CP114413.1"/>
</dbReference>
<reference evidence="3" key="1">
    <citation type="submission" date="2022-12" db="EMBL/GenBank/DDBJ databases">
        <authorList>
            <person name="Ruckert C."/>
            <person name="Busche T."/>
            <person name="Kalinowski J."/>
            <person name="Wittmann C."/>
        </authorList>
    </citation>
    <scope>NUCLEOTIDE SEQUENCE</scope>
    <source>
        <strain evidence="3">DSM 40467</strain>
    </source>
</reference>
<keyword evidence="4" id="KW-1185">Reference proteome</keyword>
<evidence type="ECO:0000313" key="3">
    <source>
        <dbReference type="EMBL" id="WAZ21301.1"/>
    </source>
</evidence>
<dbReference type="EMBL" id="CP114413">
    <property type="protein sequence ID" value="WAZ21301.1"/>
    <property type="molecule type" value="Genomic_DNA"/>
</dbReference>
<name>A0ABY7K9V4_9ACTN</name>
<feature type="compositionally biased region" description="Low complexity" evidence="1">
    <location>
        <begin position="42"/>
        <end position="57"/>
    </location>
</feature>
<gene>
    <name evidence="3" type="ORF">STRCI_002463</name>
</gene>
<proteinExistence type="predicted"/>
<evidence type="ECO:0000256" key="2">
    <source>
        <dbReference type="SAM" id="SignalP"/>
    </source>
</evidence>
<accession>A0ABY7K9V4</accession>
<protein>
    <submittedName>
        <fullName evidence="3">Uncharacterized protein</fullName>
    </submittedName>
</protein>
<dbReference type="PROSITE" id="PS51257">
    <property type="entry name" value="PROKAR_LIPOPROTEIN"/>
    <property type="match status" value="1"/>
</dbReference>
<dbReference type="Proteomes" id="UP001164439">
    <property type="component" value="Chromosome"/>
</dbReference>
<feature type="signal peptide" evidence="2">
    <location>
        <begin position="1"/>
        <end position="33"/>
    </location>
</feature>
<evidence type="ECO:0000256" key="1">
    <source>
        <dbReference type="SAM" id="MobiDB-lite"/>
    </source>
</evidence>
<feature type="chain" id="PRO_5047194767" evidence="2">
    <location>
        <begin position="34"/>
        <end position="80"/>
    </location>
</feature>
<feature type="region of interest" description="Disordered" evidence="1">
    <location>
        <begin position="42"/>
        <end position="80"/>
    </location>
</feature>
<evidence type="ECO:0000313" key="4">
    <source>
        <dbReference type="Proteomes" id="UP001164439"/>
    </source>
</evidence>
<organism evidence="3 4">
    <name type="scientific">Streptomyces cinnabarinus</name>
    <dbReference type="NCBI Taxonomy" id="67287"/>
    <lineage>
        <taxon>Bacteria</taxon>
        <taxon>Bacillati</taxon>
        <taxon>Actinomycetota</taxon>
        <taxon>Actinomycetes</taxon>
        <taxon>Kitasatosporales</taxon>
        <taxon>Streptomycetaceae</taxon>
        <taxon>Streptomyces</taxon>
    </lineage>
</organism>